<comment type="caution">
    <text evidence="7">The sequence shown here is derived from an EMBL/GenBank/DDBJ whole genome shotgun (WGS) entry which is preliminary data.</text>
</comment>
<protein>
    <submittedName>
        <fullName evidence="7">Uncharacterized protein</fullName>
    </submittedName>
</protein>
<dbReference type="InterPro" id="IPR020845">
    <property type="entry name" value="AMP-binding_CS"/>
</dbReference>
<organism evidence="7 8">
    <name type="scientific">Aquatica leii</name>
    <dbReference type="NCBI Taxonomy" id="1421715"/>
    <lineage>
        <taxon>Eukaryota</taxon>
        <taxon>Metazoa</taxon>
        <taxon>Ecdysozoa</taxon>
        <taxon>Arthropoda</taxon>
        <taxon>Hexapoda</taxon>
        <taxon>Insecta</taxon>
        <taxon>Pterygota</taxon>
        <taxon>Neoptera</taxon>
        <taxon>Endopterygota</taxon>
        <taxon>Coleoptera</taxon>
        <taxon>Polyphaga</taxon>
        <taxon>Elateriformia</taxon>
        <taxon>Elateroidea</taxon>
        <taxon>Lampyridae</taxon>
        <taxon>Luciolinae</taxon>
        <taxon>Aquatica</taxon>
    </lineage>
</organism>
<comment type="subcellular location">
    <subcellularLocation>
        <location evidence="1">Peroxisome</location>
    </subcellularLocation>
</comment>
<feature type="domain" description="AMP-binding enzyme C-terminal" evidence="6">
    <location>
        <begin position="764"/>
        <end position="841"/>
    </location>
</feature>
<dbReference type="GO" id="GO:0016405">
    <property type="term" value="F:CoA-ligase activity"/>
    <property type="evidence" value="ECO:0007669"/>
    <property type="project" value="TreeGrafter"/>
</dbReference>
<sequence length="856" mass="97887">MANPPVNYQLFKIEFDTIPLFDGKYTQINAFCLTCENIYTRYQNIPEVQTVIRASEILSPRDDLSDSPQIKNAIIEHFSDAENLVEYGHRTRTSLGKLIAKLNLSELTNKSIGQEILIANALDRSLVTIPYQIAMQIRSRKPNTLEQAITYAQDELNFVQRSNQSHVNSFNTHSKIFSRQPQTNPVPKNISNYKNLNQPPQPQINPFLTNASNHRFSNQTYRPQFQQNQFQFKQFHKPPSNVFKPNQNINLPKPTPMSGISSIKNYFHEINPESVIFNEETNQYYAPNLEQFDQTNPEPITNDEIINEYDETEPEEIIRKMYKETHQSNVIYALDKDFKPDPKGVGHYYYKKMTINKDRIAQIDGYTKKEDTFGSLLQRSVRTSLTMIDKGIKPGDHVSVCTYHHYNSAVPHIASYFTGAIMGAIDPAMSVDEAAHLLKQTLPKIIFANPAVVSLVENVVERIGTNTEIVVFGETTQHTPFSDFIRPHRNEDTFRPREVENLNEIALIVFSSGSTGLPKGICHSHFSMLCFVEDIYSTDDDRTLFFNSNPYWGICTQFLQVSIACGFTRVVYPKFDVNDVWTVFYQPCDFAFLTPEQTLQMVKTEKPEKVNLKHAKALLLGGNPVTEKQLDEIKSALPYTQVMQGYSQTETFSGICGFPFTIYGLKLSQKYKCSVGTVLKRISYKIVDIETEEILGPNQVGELRIKSPSQCIGYYNIDSTECFDSDGWLKTGDLFYYNEDLCFYIVDRIKESFKFLHYHISPVEIESVILDLEPVAAVVVIGIPHETECNHPMAVVKLKPNAKQISAEKIIRHVEEHLDDKKRLRGGVKFVDDIPKTVTGKINRFQLKKSILNNKI</sequence>
<dbReference type="InterPro" id="IPR045851">
    <property type="entry name" value="AMP-bd_C_sf"/>
</dbReference>
<dbReference type="PROSITE" id="PS00455">
    <property type="entry name" value="AMP_BINDING"/>
    <property type="match status" value="1"/>
</dbReference>
<dbReference type="InterPro" id="IPR042099">
    <property type="entry name" value="ANL_N_sf"/>
</dbReference>
<dbReference type="AlphaFoldDB" id="A0AAN7SKW0"/>
<evidence type="ECO:0000313" key="7">
    <source>
        <dbReference type="EMBL" id="KAK4872938.1"/>
    </source>
</evidence>
<name>A0AAN7SKW0_9COLE</name>
<dbReference type="PANTHER" id="PTHR24096">
    <property type="entry name" value="LONG-CHAIN-FATTY-ACID--COA LIGASE"/>
    <property type="match status" value="1"/>
</dbReference>
<evidence type="ECO:0000256" key="1">
    <source>
        <dbReference type="ARBA" id="ARBA00004275"/>
    </source>
</evidence>
<dbReference type="PANTHER" id="PTHR24096:SF149">
    <property type="entry name" value="AMP-BINDING DOMAIN-CONTAINING PROTEIN-RELATED"/>
    <property type="match status" value="1"/>
</dbReference>
<dbReference type="Gene3D" id="3.30.300.30">
    <property type="match status" value="1"/>
</dbReference>
<dbReference type="Gene3D" id="3.40.50.12780">
    <property type="entry name" value="N-terminal domain of ligase-like"/>
    <property type="match status" value="1"/>
</dbReference>
<dbReference type="InterPro" id="IPR000873">
    <property type="entry name" value="AMP-dep_synth/lig_dom"/>
</dbReference>
<feature type="domain" description="AMP-dependent synthetase/ligase" evidence="5">
    <location>
        <begin position="356"/>
        <end position="715"/>
    </location>
</feature>
<evidence type="ECO:0000256" key="4">
    <source>
        <dbReference type="ARBA" id="ARBA00023140"/>
    </source>
</evidence>
<proteinExistence type="inferred from homology"/>
<comment type="similarity">
    <text evidence="2">Belongs to the ATP-dependent AMP-binding enzyme family.</text>
</comment>
<dbReference type="EMBL" id="JARPUR010000007">
    <property type="protein sequence ID" value="KAK4872938.1"/>
    <property type="molecule type" value="Genomic_DNA"/>
</dbReference>
<dbReference type="InterPro" id="IPR025110">
    <property type="entry name" value="AMP-bd_C"/>
</dbReference>
<dbReference type="Pfam" id="PF13193">
    <property type="entry name" value="AMP-binding_C"/>
    <property type="match status" value="1"/>
</dbReference>
<dbReference type="Pfam" id="PF00501">
    <property type="entry name" value="AMP-binding"/>
    <property type="match status" value="1"/>
</dbReference>
<gene>
    <name evidence="7" type="ORF">RN001_014967</name>
</gene>
<dbReference type="Proteomes" id="UP001353858">
    <property type="component" value="Unassembled WGS sequence"/>
</dbReference>
<evidence type="ECO:0000259" key="5">
    <source>
        <dbReference type="Pfam" id="PF00501"/>
    </source>
</evidence>
<keyword evidence="3" id="KW-0436">Ligase</keyword>
<evidence type="ECO:0000259" key="6">
    <source>
        <dbReference type="Pfam" id="PF13193"/>
    </source>
</evidence>
<evidence type="ECO:0000256" key="3">
    <source>
        <dbReference type="ARBA" id="ARBA00022598"/>
    </source>
</evidence>
<accession>A0AAN7SKW0</accession>
<evidence type="ECO:0000313" key="8">
    <source>
        <dbReference type="Proteomes" id="UP001353858"/>
    </source>
</evidence>
<evidence type="ECO:0000256" key="2">
    <source>
        <dbReference type="ARBA" id="ARBA00006432"/>
    </source>
</evidence>
<dbReference type="GO" id="GO:0005777">
    <property type="term" value="C:peroxisome"/>
    <property type="evidence" value="ECO:0007669"/>
    <property type="project" value="UniProtKB-SubCell"/>
</dbReference>
<dbReference type="SUPFAM" id="SSF56801">
    <property type="entry name" value="Acetyl-CoA synthetase-like"/>
    <property type="match status" value="1"/>
</dbReference>
<keyword evidence="4" id="KW-0576">Peroxisome</keyword>
<keyword evidence="8" id="KW-1185">Reference proteome</keyword>
<reference evidence="8" key="1">
    <citation type="submission" date="2023-01" db="EMBL/GenBank/DDBJ databases">
        <title>Key to firefly adult light organ development and bioluminescence: homeobox transcription factors regulate luciferase expression and transportation to peroxisome.</title>
        <authorList>
            <person name="Fu X."/>
        </authorList>
    </citation>
    <scope>NUCLEOTIDE SEQUENCE [LARGE SCALE GENOMIC DNA]</scope>
</reference>